<evidence type="ECO:0000256" key="1">
    <source>
        <dbReference type="ARBA" id="ARBA00022691"/>
    </source>
</evidence>
<evidence type="ECO:0000256" key="2">
    <source>
        <dbReference type="ARBA" id="ARBA00022723"/>
    </source>
</evidence>
<dbReference type="Proteomes" id="UP001144372">
    <property type="component" value="Unassembled WGS sequence"/>
</dbReference>
<keyword evidence="3 5" id="KW-0408">Iron</keyword>
<feature type="domain" description="Radical SAM core" evidence="6">
    <location>
        <begin position="77"/>
        <end position="208"/>
    </location>
</feature>
<evidence type="ECO:0000256" key="3">
    <source>
        <dbReference type="ARBA" id="ARBA00023004"/>
    </source>
</evidence>
<evidence type="ECO:0000313" key="7">
    <source>
        <dbReference type="EMBL" id="GLI34167.1"/>
    </source>
</evidence>
<dbReference type="SFLD" id="SFLDS00029">
    <property type="entry name" value="Radical_SAM"/>
    <property type="match status" value="1"/>
</dbReference>
<feature type="binding site" evidence="5">
    <location>
        <position position="86"/>
    </location>
    <ligand>
        <name>[4Fe-4S] cluster</name>
        <dbReference type="ChEBI" id="CHEBI:49883"/>
        <note>4Fe-4S-S-AdoMet</note>
    </ligand>
</feature>
<dbReference type="RefSeq" id="WP_281793429.1">
    <property type="nucleotide sequence ID" value="NZ_BSDR01000001.1"/>
</dbReference>
<feature type="binding site" evidence="5">
    <location>
        <position position="82"/>
    </location>
    <ligand>
        <name>[4Fe-4S] cluster</name>
        <dbReference type="ChEBI" id="CHEBI:49883"/>
        <note>4Fe-4S-S-AdoMet</note>
    </ligand>
</feature>
<evidence type="ECO:0000256" key="5">
    <source>
        <dbReference type="PIRSR" id="PIRSR004869-50"/>
    </source>
</evidence>
<reference evidence="7" key="1">
    <citation type="submission" date="2022-12" db="EMBL/GenBank/DDBJ databases">
        <title>Reference genome sequencing for broad-spectrum identification of bacterial and archaeal isolates by mass spectrometry.</title>
        <authorList>
            <person name="Sekiguchi Y."/>
            <person name="Tourlousse D.M."/>
        </authorList>
    </citation>
    <scope>NUCLEOTIDE SEQUENCE</scope>
    <source>
        <strain evidence="7">ASRB1</strain>
    </source>
</reference>
<dbReference type="PIRSF" id="PIRSF004869">
    <property type="entry name" value="PflX_prd"/>
    <property type="match status" value="1"/>
</dbReference>
<dbReference type="EMBL" id="BSDR01000001">
    <property type="protein sequence ID" value="GLI34167.1"/>
    <property type="molecule type" value="Genomic_DNA"/>
</dbReference>
<sequence>MPAAYLEAYRNGRLSESIHRSLQWMTKCTLCPRLCRVNRMKGETGYCRTGRYAIVASYGPHFGEEKPLVGRRGSGTIFISYCNLGCVFCQNYEISHGGEGRPVKPDELADMMVSLQEGGCHNINIVTPSHVIPQILEALPPAIERGLRIPLVYNTGGYDRVSALKLLDGIVDIYMPDFKFWDPEVSKRLSNAPDYPHRAREALREMHRQVGDLQLDSRGIAERGLLVRHLVMPGGLAGTASVLHFIAREISIDTYVNIMSQYYPCGEAVGMPDIGRTITAEEFEEALKLAQREGLKRLDERHRHWISLEF</sequence>
<keyword evidence="4 5" id="KW-0411">Iron-sulfur</keyword>
<dbReference type="CDD" id="cd01335">
    <property type="entry name" value="Radical_SAM"/>
    <property type="match status" value="1"/>
</dbReference>
<dbReference type="InterPro" id="IPR013785">
    <property type="entry name" value="Aldolase_TIM"/>
</dbReference>
<protein>
    <submittedName>
        <fullName evidence="7">Radical SAM protein</fullName>
    </submittedName>
</protein>
<dbReference type="SFLD" id="SFLDG01099">
    <property type="entry name" value="Uncharacterised_Radical_SAM_Su"/>
    <property type="match status" value="1"/>
</dbReference>
<dbReference type="InterPro" id="IPR040085">
    <property type="entry name" value="MJ0674-like"/>
</dbReference>
<evidence type="ECO:0000259" key="6">
    <source>
        <dbReference type="Pfam" id="PF04055"/>
    </source>
</evidence>
<dbReference type="PANTHER" id="PTHR43075:SF1">
    <property type="entry name" value="FORMATE LYASE ACTIVATING ENZYME, PUTATIVE (AFU_ORTHOLOGUE AFUA_2G15630)-RELATED"/>
    <property type="match status" value="1"/>
</dbReference>
<accession>A0A9W6D4S9</accession>
<dbReference type="GO" id="GO:0046872">
    <property type="term" value="F:metal ion binding"/>
    <property type="evidence" value="ECO:0007669"/>
    <property type="project" value="UniProtKB-KW"/>
</dbReference>
<dbReference type="InterPro" id="IPR016431">
    <property type="entry name" value="Pyrv-formate_lyase-activ_prd"/>
</dbReference>
<dbReference type="Pfam" id="PF04055">
    <property type="entry name" value="Radical_SAM"/>
    <property type="match status" value="1"/>
</dbReference>
<organism evidence="7 8">
    <name type="scientific">Desulforhabdus amnigena</name>
    <dbReference type="NCBI Taxonomy" id="40218"/>
    <lineage>
        <taxon>Bacteria</taxon>
        <taxon>Pseudomonadati</taxon>
        <taxon>Thermodesulfobacteriota</taxon>
        <taxon>Syntrophobacteria</taxon>
        <taxon>Syntrophobacterales</taxon>
        <taxon>Syntrophobacteraceae</taxon>
        <taxon>Desulforhabdus</taxon>
    </lineage>
</organism>
<feature type="binding site" evidence="5">
    <location>
        <position position="89"/>
    </location>
    <ligand>
        <name>[4Fe-4S] cluster</name>
        <dbReference type="ChEBI" id="CHEBI:49883"/>
        <note>4Fe-4S-S-AdoMet</note>
    </ligand>
</feature>
<evidence type="ECO:0000256" key="4">
    <source>
        <dbReference type="ARBA" id="ARBA00023014"/>
    </source>
</evidence>
<keyword evidence="8" id="KW-1185">Reference proteome</keyword>
<dbReference type="InterPro" id="IPR058240">
    <property type="entry name" value="rSAM_sf"/>
</dbReference>
<keyword evidence="2 5" id="KW-0479">Metal-binding</keyword>
<dbReference type="InterPro" id="IPR007197">
    <property type="entry name" value="rSAM"/>
</dbReference>
<dbReference type="GO" id="GO:0003824">
    <property type="term" value="F:catalytic activity"/>
    <property type="evidence" value="ECO:0007669"/>
    <property type="project" value="InterPro"/>
</dbReference>
<gene>
    <name evidence="7" type="ORF">DAMNIGENAA_16000</name>
</gene>
<proteinExistence type="predicted"/>
<evidence type="ECO:0000313" key="8">
    <source>
        <dbReference type="Proteomes" id="UP001144372"/>
    </source>
</evidence>
<dbReference type="PANTHER" id="PTHR43075">
    <property type="entry name" value="FORMATE LYASE ACTIVATING ENZYME, PUTATIVE (AFU_ORTHOLOGUE AFUA_2G15630)-RELATED"/>
    <property type="match status" value="1"/>
</dbReference>
<name>A0A9W6D4S9_9BACT</name>
<dbReference type="Gene3D" id="3.20.20.70">
    <property type="entry name" value="Aldolase class I"/>
    <property type="match status" value="1"/>
</dbReference>
<comment type="caution">
    <text evidence="7">The sequence shown here is derived from an EMBL/GenBank/DDBJ whole genome shotgun (WGS) entry which is preliminary data.</text>
</comment>
<keyword evidence="1 5" id="KW-0949">S-adenosyl-L-methionine</keyword>
<dbReference type="GO" id="GO:0051536">
    <property type="term" value="F:iron-sulfur cluster binding"/>
    <property type="evidence" value="ECO:0007669"/>
    <property type="project" value="UniProtKB-KW"/>
</dbReference>
<dbReference type="AlphaFoldDB" id="A0A9W6D4S9"/>
<comment type="cofactor">
    <cofactor evidence="5">
        <name>[4Fe-4S] cluster</name>
        <dbReference type="ChEBI" id="CHEBI:49883"/>
    </cofactor>
    <text evidence="5">Binds 1 [4Fe-4S] cluster. The cluster is coordinated with 3 cysteines and an exchangeable S-adenosyl-L-methionine.</text>
</comment>
<dbReference type="SUPFAM" id="SSF102114">
    <property type="entry name" value="Radical SAM enzymes"/>
    <property type="match status" value="1"/>
</dbReference>